<organism evidence="2 3">
    <name type="scientific">Jonquetella anthropi DSM 22815</name>
    <dbReference type="NCBI Taxonomy" id="885272"/>
    <lineage>
        <taxon>Bacteria</taxon>
        <taxon>Thermotogati</taxon>
        <taxon>Synergistota</taxon>
        <taxon>Synergistia</taxon>
        <taxon>Synergistales</taxon>
        <taxon>Dethiosulfovibrionaceae</taxon>
        <taxon>Jonquetella</taxon>
    </lineage>
</organism>
<evidence type="ECO:0000313" key="2">
    <source>
        <dbReference type="EMBL" id="EHM13307.1"/>
    </source>
</evidence>
<sequence>MKKVWISIVALVVVLAVVFALKGGISGKTYRDGTYEGAYESSDGQRTSVTLTIKDNKIVDCKLDARDALGNVKDENYGKGGTAEDFRRAQLSVREMKKYPDMLLETQDIDKMDALSGATVTFKAMQIAVHEALKKAR</sequence>
<dbReference type="AlphaFoldDB" id="H0UKU8"/>
<keyword evidence="2" id="KW-0449">Lipoprotein</keyword>
<dbReference type="OrthoDB" id="5839at2"/>
<dbReference type="RefSeq" id="WP_008521357.1">
    <property type="nucleotide sequence ID" value="NZ_CM001376.1"/>
</dbReference>
<evidence type="ECO:0000259" key="1">
    <source>
        <dbReference type="SMART" id="SM00900"/>
    </source>
</evidence>
<dbReference type="EMBL" id="CM001376">
    <property type="protein sequence ID" value="EHM13307.1"/>
    <property type="molecule type" value="Genomic_DNA"/>
</dbReference>
<feature type="domain" description="FMN-binding" evidence="1">
    <location>
        <begin position="39"/>
        <end position="136"/>
    </location>
</feature>
<dbReference type="GO" id="GO:0010181">
    <property type="term" value="F:FMN binding"/>
    <property type="evidence" value="ECO:0007669"/>
    <property type="project" value="InterPro"/>
</dbReference>
<dbReference type="SMART" id="SM00900">
    <property type="entry name" value="FMN_bind"/>
    <property type="match status" value="1"/>
</dbReference>
<dbReference type="InterPro" id="IPR007329">
    <property type="entry name" value="FMN-bd"/>
</dbReference>
<dbReference type="Proteomes" id="UP000003806">
    <property type="component" value="Chromosome"/>
</dbReference>
<dbReference type="eggNOG" id="COG4939">
    <property type="taxonomic scope" value="Bacteria"/>
</dbReference>
<keyword evidence="3" id="KW-1185">Reference proteome</keyword>
<protein>
    <submittedName>
        <fullName evidence="2">Major membrane immunogen, membrane-anchored lipoprotein</fullName>
    </submittedName>
</protein>
<dbReference type="Gene3D" id="3.90.1010.20">
    <property type="match status" value="1"/>
</dbReference>
<accession>H0UKU8</accession>
<dbReference type="GO" id="GO:0016020">
    <property type="term" value="C:membrane"/>
    <property type="evidence" value="ECO:0007669"/>
    <property type="project" value="InterPro"/>
</dbReference>
<dbReference type="STRING" id="885272.JonanDRAFT_0934"/>
<dbReference type="Pfam" id="PF04205">
    <property type="entry name" value="FMN_bind"/>
    <property type="match status" value="1"/>
</dbReference>
<name>H0UKU8_9BACT</name>
<evidence type="ECO:0000313" key="3">
    <source>
        <dbReference type="Proteomes" id="UP000003806"/>
    </source>
</evidence>
<gene>
    <name evidence="2" type="ORF">JonanDRAFT_0934</name>
</gene>
<dbReference type="HOGENOM" id="CLU_119924_0_1_0"/>
<reference evidence="2 3" key="1">
    <citation type="submission" date="2011-11" db="EMBL/GenBank/DDBJ databases">
        <title>The Noncontiguous Finished genome of Jonquetella anthropi DSM 22815.</title>
        <authorList>
            <consortium name="US DOE Joint Genome Institute (JGI-PGF)"/>
            <person name="Lucas S."/>
            <person name="Copeland A."/>
            <person name="Lapidus A."/>
            <person name="Glavina del Rio T."/>
            <person name="Dalin E."/>
            <person name="Tice H."/>
            <person name="Bruce D."/>
            <person name="Goodwin L."/>
            <person name="Pitluck S."/>
            <person name="Peters L."/>
            <person name="Mikhailova N."/>
            <person name="Held B."/>
            <person name="Kyrpides N."/>
            <person name="Mavromatis K."/>
            <person name="Ivanova N."/>
            <person name="Markowitz V."/>
            <person name="Cheng J.-F."/>
            <person name="Hugenholtz P."/>
            <person name="Woyke T."/>
            <person name="Wu D."/>
            <person name="Gronow S."/>
            <person name="Wellnitz S."/>
            <person name="Brambilla E."/>
            <person name="Klenk H.-P."/>
            <person name="Eisen J.A."/>
        </authorList>
    </citation>
    <scope>NUCLEOTIDE SEQUENCE [LARGE SCALE GENOMIC DNA]</scope>
    <source>
        <strain evidence="2 3">DSM 22815</strain>
    </source>
</reference>
<proteinExistence type="predicted"/>